<dbReference type="OrthoDB" id="3001700at2759"/>
<reference evidence="2" key="1">
    <citation type="journal article" date="2020" name="Stud. Mycol.">
        <title>101 Dothideomycetes genomes: a test case for predicting lifestyles and emergence of pathogens.</title>
        <authorList>
            <person name="Haridas S."/>
            <person name="Albert R."/>
            <person name="Binder M."/>
            <person name="Bloem J."/>
            <person name="Labutti K."/>
            <person name="Salamov A."/>
            <person name="Andreopoulos B."/>
            <person name="Baker S."/>
            <person name="Barry K."/>
            <person name="Bills G."/>
            <person name="Bluhm B."/>
            <person name="Cannon C."/>
            <person name="Castanera R."/>
            <person name="Culley D."/>
            <person name="Daum C."/>
            <person name="Ezra D."/>
            <person name="Gonzalez J."/>
            <person name="Henrissat B."/>
            <person name="Kuo A."/>
            <person name="Liang C."/>
            <person name="Lipzen A."/>
            <person name="Lutzoni F."/>
            <person name="Magnuson J."/>
            <person name="Mondo S."/>
            <person name="Nolan M."/>
            <person name="Ohm R."/>
            <person name="Pangilinan J."/>
            <person name="Park H.-J."/>
            <person name="Ramirez L."/>
            <person name="Alfaro M."/>
            <person name="Sun H."/>
            <person name="Tritt A."/>
            <person name="Yoshinaga Y."/>
            <person name="Zwiers L.-H."/>
            <person name="Turgeon B."/>
            <person name="Goodwin S."/>
            <person name="Spatafora J."/>
            <person name="Crous P."/>
            <person name="Grigoriev I."/>
        </authorList>
    </citation>
    <scope>NUCLEOTIDE SEQUENCE</scope>
    <source>
        <strain evidence="2">CBS 133067</strain>
    </source>
</reference>
<comment type="caution">
    <text evidence="2">The sequence shown here is derived from an EMBL/GenBank/DDBJ whole genome shotgun (WGS) entry which is preliminary data.</text>
</comment>
<evidence type="ECO:0000313" key="3">
    <source>
        <dbReference type="Proteomes" id="UP000799772"/>
    </source>
</evidence>
<protein>
    <submittedName>
        <fullName evidence="2">Uncharacterized protein</fullName>
    </submittedName>
</protein>
<name>A0A9P4IN06_9PEZI</name>
<evidence type="ECO:0000256" key="1">
    <source>
        <dbReference type="SAM" id="MobiDB-lite"/>
    </source>
</evidence>
<feature type="region of interest" description="Disordered" evidence="1">
    <location>
        <begin position="172"/>
        <end position="191"/>
    </location>
</feature>
<accession>A0A9P4IN06</accession>
<feature type="region of interest" description="Disordered" evidence="1">
    <location>
        <begin position="1"/>
        <end position="24"/>
    </location>
</feature>
<evidence type="ECO:0000313" key="2">
    <source>
        <dbReference type="EMBL" id="KAF2101417.1"/>
    </source>
</evidence>
<feature type="compositionally biased region" description="Basic and acidic residues" evidence="1">
    <location>
        <begin position="111"/>
        <end position="124"/>
    </location>
</feature>
<feature type="region of interest" description="Disordered" evidence="1">
    <location>
        <begin position="111"/>
        <end position="139"/>
    </location>
</feature>
<dbReference type="AlphaFoldDB" id="A0A9P4IN06"/>
<dbReference type="EMBL" id="ML978123">
    <property type="protein sequence ID" value="KAF2101417.1"/>
    <property type="molecule type" value="Genomic_DNA"/>
</dbReference>
<gene>
    <name evidence="2" type="ORF">NA57DRAFT_53385</name>
</gene>
<sequence length="191" mass="20183">MSAEEGKQAYADWAKKAGKNPEEKETWTQWIKSGYAAQYENWMPWIEDQYLKWFSKDNKASYAAKDNLDKTKVTNIEQVDKLQGDVNNLAAGQVGKGGLLQPVGDLVSREGVNRAERGGKDDKGNIGPGGSSGAANPVVSNAKAAGEGVADGAKSGGAGVWNGAKSAGGYVGSFTKGWGGKKEQAPTEQKE</sequence>
<organism evidence="2 3">
    <name type="scientific">Rhizodiscina lignyota</name>
    <dbReference type="NCBI Taxonomy" id="1504668"/>
    <lineage>
        <taxon>Eukaryota</taxon>
        <taxon>Fungi</taxon>
        <taxon>Dikarya</taxon>
        <taxon>Ascomycota</taxon>
        <taxon>Pezizomycotina</taxon>
        <taxon>Dothideomycetes</taxon>
        <taxon>Pleosporomycetidae</taxon>
        <taxon>Aulographales</taxon>
        <taxon>Rhizodiscinaceae</taxon>
        <taxon>Rhizodiscina</taxon>
    </lineage>
</organism>
<proteinExistence type="predicted"/>
<dbReference type="Proteomes" id="UP000799772">
    <property type="component" value="Unassembled WGS sequence"/>
</dbReference>
<keyword evidence="3" id="KW-1185">Reference proteome</keyword>
<feature type="compositionally biased region" description="Basic and acidic residues" evidence="1">
    <location>
        <begin position="180"/>
        <end position="191"/>
    </location>
</feature>